<reference evidence="4" key="1">
    <citation type="journal article" date="2020" name="bioRxiv">
        <title>A rank-normalized archaeal taxonomy based on genome phylogeny resolves widespread incomplete and uneven classifications.</title>
        <authorList>
            <person name="Rinke C."/>
            <person name="Chuvochina M."/>
            <person name="Mussig A.J."/>
            <person name="Chaumeil P.-A."/>
            <person name="Waite D.W."/>
            <person name="Whitman W.B."/>
            <person name="Parks D.H."/>
            <person name="Hugenholtz P."/>
        </authorList>
    </citation>
    <scope>NUCLEOTIDE SEQUENCE [LARGE SCALE GENOMIC DNA]</scope>
</reference>
<accession>A0A7J4JH82</accession>
<keyword evidence="1" id="KW-0472">Membrane</keyword>
<gene>
    <name evidence="2" type="ORF">HA252_00705</name>
    <name evidence="3" type="ORF">J4203_08015</name>
</gene>
<organism evidence="2 4">
    <name type="scientific">Candidatus Iainarchaeum sp</name>
    <dbReference type="NCBI Taxonomy" id="3101447"/>
    <lineage>
        <taxon>Archaea</taxon>
        <taxon>Candidatus Iainarchaeota</taxon>
        <taxon>Candidatus Iainarchaeia</taxon>
        <taxon>Candidatus Iainarchaeales</taxon>
        <taxon>Candidatus Iainarchaeaceae</taxon>
        <taxon>Candidatus Iainarchaeum</taxon>
    </lineage>
</organism>
<dbReference type="Proteomes" id="UP000564964">
    <property type="component" value="Unassembled WGS sequence"/>
</dbReference>
<reference evidence="3" key="2">
    <citation type="submission" date="2021-03" db="EMBL/GenBank/DDBJ databases">
        <authorList>
            <person name="Jaffe A."/>
        </authorList>
    </citation>
    <scope>NUCLEOTIDE SEQUENCE</scope>
    <source>
        <strain evidence="3">RIFCSPLOWO2_01_FULL_58_19</strain>
    </source>
</reference>
<evidence type="ECO:0000256" key="1">
    <source>
        <dbReference type="SAM" id="Phobius"/>
    </source>
</evidence>
<proteinExistence type="predicted"/>
<dbReference type="AlphaFoldDB" id="A0A7J4JH82"/>
<protein>
    <submittedName>
        <fullName evidence="2">Uncharacterized protein</fullName>
    </submittedName>
</protein>
<keyword evidence="1" id="KW-0812">Transmembrane</keyword>
<name>A0A7J4JH82_9ARCH</name>
<dbReference type="Proteomes" id="UP000678237">
    <property type="component" value="Unassembled WGS sequence"/>
</dbReference>
<feature type="transmembrane region" description="Helical" evidence="1">
    <location>
        <begin position="42"/>
        <end position="63"/>
    </location>
</feature>
<evidence type="ECO:0000313" key="2">
    <source>
        <dbReference type="EMBL" id="HIH15909.1"/>
    </source>
</evidence>
<keyword evidence="1" id="KW-1133">Transmembrane helix</keyword>
<sequence length="83" mass="8867">MAKKITGLLLGLNGLVLATAGIAALATGTFTGPQGEFIYREWLIYSAGLGLLLFVVFVSKIHIKKKVPATKHEGLIANRSPYP</sequence>
<dbReference type="EMBL" id="JAGVWE010000007">
    <property type="protein sequence ID" value="MBS3063777.1"/>
    <property type="molecule type" value="Genomic_DNA"/>
</dbReference>
<dbReference type="EMBL" id="DUGH01000015">
    <property type="protein sequence ID" value="HIH15909.1"/>
    <property type="molecule type" value="Genomic_DNA"/>
</dbReference>
<evidence type="ECO:0000313" key="3">
    <source>
        <dbReference type="EMBL" id="MBS3063777.1"/>
    </source>
</evidence>
<comment type="caution">
    <text evidence="2">The sequence shown here is derived from an EMBL/GenBank/DDBJ whole genome shotgun (WGS) entry which is preliminary data.</text>
</comment>
<evidence type="ECO:0000313" key="4">
    <source>
        <dbReference type="Proteomes" id="UP000564964"/>
    </source>
</evidence>
<reference evidence="3" key="3">
    <citation type="submission" date="2021-05" db="EMBL/GenBank/DDBJ databases">
        <title>Protein family content uncovers lineage relationships and bacterial pathway maintenance mechanisms in DPANN archaea.</title>
        <authorList>
            <person name="Castelle C.J."/>
            <person name="Meheust R."/>
            <person name="Jaffe A.L."/>
            <person name="Seitz K."/>
            <person name="Gong X."/>
            <person name="Baker B.J."/>
            <person name="Banfield J.F."/>
        </authorList>
    </citation>
    <scope>NUCLEOTIDE SEQUENCE</scope>
    <source>
        <strain evidence="3">RIFCSPLOWO2_01_FULL_58_19</strain>
    </source>
</reference>